<dbReference type="EMBL" id="CP009249">
    <property type="protein sequence ID" value="APT93629.1"/>
    <property type="molecule type" value="Genomic_DNA"/>
</dbReference>
<dbReference type="KEGG" id="cpho:CPHO_03220"/>
<dbReference type="OrthoDB" id="4411364at2"/>
<keyword evidence="1" id="KW-1133">Transmembrane helix</keyword>
<dbReference type="Proteomes" id="UP000185491">
    <property type="component" value="Chromosome"/>
</dbReference>
<keyword evidence="3" id="KW-1185">Reference proteome</keyword>
<sequence length="109" mass="12168">MKVLYFFIASLACVAAIAAQWLGQPRWMALLALAVAGLCLVLGLLRSQPGMSRKRIDWDDEKQAEIERLLANNQYGTAISQIKLWFPHTSDGEAKTVVEFIQKTGKYPS</sequence>
<feature type="transmembrane region" description="Helical" evidence="1">
    <location>
        <begin position="28"/>
        <end position="45"/>
    </location>
</feature>
<keyword evidence="1" id="KW-0812">Transmembrane</keyword>
<dbReference type="AlphaFoldDB" id="A0A1L7D655"/>
<protein>
    <submittedName>
        <fullName evidence="2">Uncharacterized protein</fullName>
    </submittedName>
</protein>
<dbReference type="STRING" id="161895.CPHO_03220"/>
<gene>
    <name evidence="2" type="ORF">CPHO_03220</name>
</gene>
<proteinExistence type="predicted"/>
<accession>A0A1L7D655</accession>
<dbReference type="RefSeq" id="WP_075736422.1">
    <property type="nucleotide sequence ID" value="NZ_CP009249.1"/>
</dbReference>
<evidence type="ECO:0000256" key="1">
    <source>
        <dbReference type="SAM" id="Phobius"/>
    </source>
</evidence>
<name>A0A1L7D655_9CORY</name>
<evidence type="ECO:0000313" key="2">
    <source>
        <dbReference type="EMBL" id="APT93629.1"/>
    </source>
</evidence>
<evidence type="ECO:0000313" key="3">
    <source>
        <dbReference type="Proteomes" id="UP000185491"/>
    </source>
</evidence>
<reference evidence="2 3" key="1">
    <citation type="submission" date="2014-08" db="EMBL/GenBank/DDBJ databases">
        <title>Complete genome sequence of Corynebacterium phocae M408/89/1(T)(=DSM 44612(T)), isolated from the common seal (Phoca vitulina).</title>
        <authorList>
            <person name="Ruckert C."/>
            <person name="Albersmeier A."/>
            <person name="Winkler A."/>
            <person name="Kalinowski J."/>
        </authorList>
    </citation>
    <scope>NUCLEOTIDE SEQUENCE [LARGE SCALE GENOMIC DNA]</scope>
    <source>
        <strain evidence="2 3">M408/89/1</strain>
    </source>
</reference>
<organism evidence="2 3">
    <name type="scientific">Corynebacterium phocae</name>
    <dbReference type="NCBI Taxonomy" id="161895"/>
    <lineage>
        <taxon>Bacteria</taxon>
        <taxon>Bacillati</taxon>
        <taxon>Actinomycetota</taxon>
        <taxon>Actinomycetes</taxon>
        <taxon>Mycobacteriales</taxon>
        <taxon>Corynebacteriaceae</taxon>
        <taxon>Corynebacterium</taxon>
    </lineage>
</organism>
<keyword evidence="1" id="KW-0472">Membrane</keyword>